<dbReference type="KEGG" id="bfo:118408697"/>
<protein>
    <submittedName>
        <fullName evidence="3">Uncharacterized protein LOC118408697</fullName>
    </submittedName>
</protein>
<keyword evidence="1" id="KW-0732">Signal</keyword>
<dbReference type="RefSeq" id="XP_035665445.1">
    <property type="nucleotide sequence ID" value="XM_035809552.1"/>
</dbReference>
<feature type="chain" id="PRO_5039892639" evidence="1">
    <location>
        <begin position="26"/>
        <end position="133"/>
    </location>
</feature>
<dbReference type="AlphaFoldDB" id="A0A9J7HVU1"/>
<keyword evidence="2" id="KW-1185">Reference proteome</keyword>
<organism evidence="2 3">
    <name type="scientific">Branchiostoma floridae</name>
    <name type="common">Florida lancelet</name>
    <name type="synonym">Amphioxus</name>
    <dbReference type="NCBI Taxonomy" id="7739"/>
    <lineage>
        <taxon>Eukaryota</taxon>
        <taxon>Metazoa</taxon>
        <taxon>Chordata</taxon>
        <taxon>Cephalochordata</taxon>
        <taxon>Leptocardii</taxon>
        <taxon>Amphioxiformes</taxon>
        <taxon>Branchiostomatidae</taxon>
        <taxon>Branchiostoma</taxon>
    </lineage>
</organism>
<sequence length="133" mass="14453">MAGTSVTLLLLAVLVGIALPTAAVADTPGATGPDKPCGDFTWPKITNGDVKCDYSYYNTGGRIYDYPRYRTYNGPFSGRCKVNCSGDIPVIGPISSSLDGPHEQYYYCHEDSGFWLGTEPRCEGKYFSISKCL</sequence>
<evidence type="ECO:0000313" key="3">
    <source>
        <dbReference type="RefSeq" id="XP_035665445.1"/>
    </source>
</evidence>
<dbReference type="GeneID" id="118408697"/>
<proteinExistence type="predicted"/>
<dbReference type="Proteomes" id="UP000001554">
    <property type="component" value="Unplaced"/>
</dbReference>
<feature type="signal peptide" evidence="1">
    <location>
        <begin position="1"/>
        <end position="25"/>
    </location>
</feature>
<evidence type="ECO:0000313" key="2">
    <source>
        <dbReference type="Proteomes" id="UP000001554"/>
    </source>
</evidence>
<accession>A0A9J7HVU1</accession>
<gene>
    <name evidence="3" type="primary">LOC118408697</name>
</gene>
<evidence type="ECO:0000256" key="1">
    <source>
        <dbReference type="SAM" id="SignalP"/>
    </source>
</evidence>
<name>A0A9J7HVU1_BRAFL</name>
<reference evidence="3" key="1">
    <citation type="submission" date="2025-08" db="UniProtKB">
        <authorList>
            <consortium name="RefSeq"/>
        </authorList>
    </citation>
    <scope>IDENTIFICATION</scope>
    <source>
        <strain evidence="3">S238N-H82</strain>
        <tissue evidence="3">Testes</tissue>
    </source>
</reference>